<dbReference type="Pfam" id="PF02254">
    <property type="entry name" value="TrkA_N"/>
    <property type="match status" value="1"/>
</dbReference>
<dbReference type="AlphaFoldDB" id="A0A6L3W2S2"/>
<comment type="caution">
    <text evidence="2">The sequence shown here is derived from an EMBL/GenBank/DDBJ whole genome shotgun (WGS) entry which is preliminary data.</text>
</comment>
<dbReference type="EMBL" id="WBMR01000003">
    <property type="protein sequence ID" value="KAB2388835.1"/>
    <property type="molecule type" value="Genomic_DNA"/>
</dbReference>
<reference evidence="2 3" key="1">
    <citation type="submission" date="2019-09" db="EMBL/GenBank/DDBJ databases">
        <title>Actinomadura physcomitrii sp. nov., a novel actinomycete isolated from moss [Physcomitrium sphaericum (Ludw) Fuernr].</title>
        <authorList>
            <person name="Liu C."/>
            <person name="Zhuang X."/>
        </authorList>
    </citation>
    <scope>NUCLEOTIDE SEQUENCE [LARGE SCALE GENOMIC DNA]</scope>
    <source>
        <strain evidence="2 3">CYP1-1B</strain>
    </source>
</reference>
<dbReference type="Gene3D" id="3.40.50.720">
    <property type="entry name" value="NAD(P)-binding Rossmann-like Domain"/>
    <property type="match status" value="1"/>
</dbReference>
<accession>A0A6L3W2S2</accession>
<protein>
    <recommendedName>
        <fullName evidence="1">RCK N-terminal domain-containing protein</fullName>
    </recommendedName>
</protein>
<proteinExistence type="predicted"/>
<dbReference type="InterPro" id="IPR036291">
    <property type="entry name" value="NAD(P)-bd_dom_sf"/>
</dbReference>
<dbReference type="Proteomes" id="UP000483004">
    <property type="component" value="Unassembled WGS sequence"/>
</dbReference>
<evidence type="ECO:0000313" key="3">
    <source>
        <dbReference type="Proteomes" id="UP000483004"/>
    </source>
</evidence>
<gene>
    <name evidence="2" type="ORF">F9B16_02665</name>
</gene>
<feature type="domain" description="RCK N-terminal" evidence="1">
    <location>
        <begin position="3"/>
        <end position="87"/>
    </location>
</feature>
<dbReference type="GO" id="GO:0006813">
    <property type="term" value="P:potassium ion transport"/>
    <property type="evidence" value="ECO:0007669"/>
    <property type="project" value="InterPro"/>
</dbReference>
<name>A0A6L3W2S2_9ACTN</name>
<dbReference type="OrthoDB" id="3962714at2"/>
<evidence type="ECO:0000313" key="2">
    <source>
        <dbReference type="EMBL" id="KAB2388835.1"/>
    </source>
</evidence>
<dbReference type="InterPro" id="IPR003148">
    <property type="entry name" value="RCK_N"/>
</dbReference>
<dbReference type="InterPro" id="IPR050721">
    <property type="entry name" value="Trk_Ktr_HKT_K-transport"/>
</dbReference>
<evidence type="ECO:0000259" key="1">
    <source>
        <dbReference type="Pfam" id="PF02254"/>
    </source>
</evidence>
<sequence>MALRHLHIPVLAVERDPWATNLRLAKAAGIPVLIAHAEDRAVLGRLSLHRARAFAAMGADDLDNVEAAIAALALEPDLRVVLRAGDNTVISETRSLFPIGDVCDISAMTAAAVAAAMQGESAHFVYPHRGKLRTHPDADCVAAARDLVRRCDCSDPIHR</sequence>
<dbReference type="PANTHER" id="PTHR43833:SF11">
    <property type="entry name" value="VOLTAGE-GATED POTASSIUM CHANNEL KCH"/>
    <property type="match status" value="1"/>
</dbReference>
<organism evidence="2 3">
    <name type="scientific">Actinomadura montaniterrae</name>
    <dbReference type="NCBI Taxonomy" id="1803903"/>
    <lineage>
        <taxon>Bacteria</taxon>
        <taxon>Bacillati</taxon>
        <taxon>Actinomycetota</taxon>
        <taxon>Actinomycetes</taxon>
        <taxon>Streptosporangiales</taxon>
        <taxon>Thermomonosporaceae</taxon>
        <taxon>Actinomadura</taxon>
    </lineage>
</organism>
<dbReference type="PANTHER" id="PTHR43833">
    <property type="entry name" value="POTASSIUM CHANNEL PROTEIN 2-RELATED-RELATED"/>
    <property type="match status" value="1"/>
</dbReference>
<dbReference type="SUPFAM" id="SSF51735">
    <property type="entry name" value="NAD(P)-binding Rossmann-fold domains"/>
    <property type="match status" value="1"/>
</dbReference>
<keyword evidence="3" id="KW-1185">Reference proteome</keyword>